<dbReference type="InterPro" id="IPR043129">
    <property type="entry name" value="ATPase_NBD"/>
</dbReference>
<dbReference type="Gene3D" id="3.30.420.40">
    <property type="match status" value="3"/>
</dbReference>
<dbReference type="AlphaFoldDB" id="A0A430QNE3"/>
<dbReference type="Gene3D" id="2.20.110.10">
    <property type="entry name" value="Histone H3 K4-specific methyltransferase SET7/9 N-terminal domain"/>
    <property type="match status" value="2"/>
</dbReference>
<dbReference type="InterPro" id="IPR020902">
    <property type="entry name" value="Actin/actin-like_CS"/>
</dbReference>
<reference evidence="6 7" key="1">
    <citation type="journal article" date="2019" name="PLoS Pathog.">
        <title>Genome sequence of the bovine parasite Schistosoma bovis Tanzania.</title>
        <authorList>
            <person name="Oey H."/>
            <person name="Zakrzewski M."/>
            <person name="Gobert G."/>
            <person name="Gravermann K."/>
            <person name="Stoye J."/>
            <person name="Jones M."/>
            <person name="Mcmanus D."/>
            <person name="Krause L."/>
        </authorList>
    </citation>
    <scope>NUCLEOTIDE SEQUENCE [LARGE SCALE GENOMIC DNA]</scope>
    <source>
        <strain evidence="6 7">TAN1997</strain>
    </source>
</reference>
<comment type="similarity">
    <text evidence="2 4">Belongs to the actin family.</text>
</comment>
<dbReference type="SUPFAM" id="SSF82185">
    <property type="entry name" value="Histone H3 K4-specific methyltransferase SET7/9 N-terminal domain"/>
    <property type="match status" value="1"/>
</dbReference>
<dbReference type="Pfam" id="PF02493">
    <property type="entry name" value="MORN"/>
    <property type="match status" value="5"/>
</dbReference>
<dbReference type="SMART" id="SM00268">
    <property type="entry name" value="ACTIN"/>
    <property type="match status" value="1"/>
</dbReference>
<evidence type="ECO:0000256" key="4">
    <source>
        <dbReference type="RuleBase" id="RU000487"/>
    </source>
</evidence>
<evidence type="ECO:0000313" key="7">
    <source>
        <dbReference type="Proteomes" id="UP000290809"/>
    </source>
</evidence>
<name>A0A430QNE3_SCHBO</name>
<organism evidence="6 7">
    <name type="scientific">Schistosoma bovis</name>
    <name type="common">Blood fluke</name>
    <dbReference type="NCBI Taxonomy" id="6184"/>
    <lineage>
        <taxon>Eukaryota</taxon>
        <taxon>Metazoa</taxon>
        <taxon>Spiralia</taxon>
        <taxon>Lophotrochozoa</taxon>
        <taxon>Platyhelminthes</taxon>
        <taxon>Trematoda</taxon>
        <taxon>Digenea</taxon>
        <taxon>Strigeidida</taxon>
        <taxon>Schistosomatoidea</taxon>
        <taxon>Schistosomatidae</taxon>
        <taxon>Schistosoma</taxon>
    </lineage>
</organism>
<feature type="compositionally biased region" description="Basic and acidic residues" evidence="5">
    <location>
        <begin position="562"/>
        <end position="572"/>
    </location>
</feature>
<dbReference type="Proteomes" id="UP000290809">
    <property type="component" value="Unassembled WGS sequence"/>
</dbReference>
<dbReference type="PROSITE" id="PS01132">
    <property type="entry name" value="ACTINS_ACT_LIKE"/>
    <property type="match status" value="1"/>
</dbReference>
<feature type="compositionally biased region" description="Basic and acidic residues" evidence="5">
    <location>
        <begin position="510"/>
        <end position="519"/>
    </location>
</feature>
<dbReference type="SUPFAM" id="SSF53067">
    <property type="entry name" value="Actin-like ATPase domain"/>
    <property type="match status" value="2"/>
</dbReference>
<feature type="region of interest" description="Disordered" evidence="5">
    <location>
        <begin position="462"/>
        <end position="604"/>
    </location>
</feature>
<evidence type="ECO:0000256" key="2">
    <source>
        <dbReference type="ARBA" id="ARBA00006752"/>
    </source>
</evidence>
<keyword evidence="3" id="KW-0677">Repeat</keyword>
<dbReference type="EMBL" id="QMKO01001516">
    <property type="protein sequence ID" value="RTG89243.1"/>
    <property type="molecule type" value="Genomic_DNA"/>
</dbReference>
<dbReference type="CDD" id="cd10221">
    <property type="entry name" value="ASKHA_NBD_Arp3-like"/>
    <property type="match status" value="1"/>
</dbReference>
<dbReference type="Pfam" id="PF00022">
    <property type="entry name" value="Actin"/>
    <property type="match status" value="2"/>
</dbReference>
<feature type="compositionally biased region" description="Basic and acidic residues" evidence="5">
    <location>
        <begin position="535"/>
        <end position="554"/>
    </location>
</feature>
<comment type="caution">
    <text evidence="6">The sequence shown here is derived from an EMBL/GenBank/DDBJ whole genome shotgun (WGS) entry which is preliminary data.</text>
</comment>
<evidence type="ECO:0000256" key="1">
    <source>
        <dbReference type="ARBA" id="ARBA00003520"/>
    </source>
</evidence>
<protein>
    <submittedName>
        <fullName evidence="6">Actin-related protein 3</fullName>
    </submittedName>
</protein>
<dbReference type="PANTHER" id="PTHR11937">
    <property type="entry name" value="ACTIN"/>
    <property type="match status" value="1"/>
</dbReference>
<gene>
    <name evidence="6" type="ORF">DC041_0001668</name>
</gene>
<feature type="compositionally biased region" description="Acidic residues" evidence="5">
    <location>
        <begin position="579"/>
        <end position="596"/>
    </location>
</feature>
<evidence type="ECO:0000256" key="5">
    <source>
        <dbReference type="SAM" id="MobiDB-lite"/>
    </source>
</evidence>
<dbReference type="InterPro" id="IPR003409">
    <property type="entry name" value="MORN"/>
</dbReference>
<accession>A0A430QNE3</accession>
<dbReference type="InterPro" id="IPR004000">
    <property type="entry name" value="Actin"/>
</dbReference>
<sequence length="630" mass="71560">MAQGYAGNTEPQSIIPSCIAVKEYSKVGTREVRRLGTGLDDLNFFIGDEALALEGKNDFSVKWPIRHGIIEDWDLMQRYMEQLIFKLLRAEPEDHYFLLTEPPLNTPENREYLAEIMFETFNIPGLYIAVQAVLALSASWCSNRTGSRSLTGTVIDSGDGVTHVIPVVDGYVIGSCIKHIPIAGRDITSFIQHLLRERENNIPPELSMEVAKQIKEREPDKWIKPHIVSKSAKYPSFSVDVGYERFLGPEIFFQPENIVLSGGSSMFKHLDRRLQRDIKRNVDNRLKLTEELTGGRVKPKSIDVKVVSHPMQRYAVWFGGSVLANEVQRFKNGARYDGTYEDNKRQGQGTFYYPDGSTYEGNWSEGLRYGQGKYTYINGDTYEGEWRDHLRHGRGTYTFASTKLQYIGNWKGGKMDGHGELVHPHHRFIGTWKDGMVIGKGRYIFQNSSCQQMGEYLTTSALSDDKVEEEESKTIPRWKATMIEPLSEEAKHSLTNLKGTGKPTQETSEEDKAKVKQTDDNGDNDNQTEPNGDNDIDRSEHGEVDQQDVIRTDDSKDDDDITENKSAVENEVPKPQGTVEEEQEDEDDDEGDDDNTEAIGITQHSKIIELYRFKVIFIKPDELALEKPSY</sequence>
<evidence type="ECO:0000313" key="6">
    <source>
        <dbReference type="EMBL" id="RTG89243.1"/>
    </source>
</evidence>
<keyword evidence="7" id="KW-1185">Reference proteome</keyword>
<dbReference type="FunFam" id="3.30.420.40:FF:000050">
    <property type="entry name" value="Actin, alpha skeletal muscle"/>
    <property type="match status" value="1"/>
</dbReference>
<dbReference type="STRING" id="6184.A0A430QNE3"/>
<evidence type="ECO:0000256" key="3">
    <source>
        <dbReference type="ARBA" id="ARBA00022737"/>
    </source>
</evidence>
<dbReference type="Gene3D" id="3.90.640.10">
    <property type="entry name" value="Actin, Chain A, domain 4"/>
    <property type="match status" value="1"/>
</dbReference>
<comment type="function">
    <text evidence="1">Actins are highly conserved proteins that are involved in various types of cell motility and are ubiquitously expressed in all eukaryotic cells.</text>
</comment>
<proteinExistence type="inferred from homology"/>
<dbReference type="SMART" id="SM00698">
    <property type="entry name" value="MORN"/>
    <property type="match status" value="5"/>
</dbReference>
<feature type="compositionally biased region" description="Polar residues" evidence="5">
    <location>
        <begin position="493"/>
        <end position="506"/>
    </location>
</feature>